<dbReference type="AlphaFoldDB" id="A0A3E0WRT7"/>
<accession>A0A3E0WRT7</accession>
<evidence type="ECO:0000259" key="2">
    <source>
        <dbReference type="Pfam" id="PF10400"/>
    </source>
</evidence>
<name>A0A3E0WRT7_9GAMM</name>
<feature type="domain" description="Transcription regulator PadR C-terminal" evidence="2">
    <location>
        <begin position="96"/>
        <end position="174"/>
    </location>
</feature>
<comment type="caution">
    <text evidence="3">The sequence shown here is derived from an EMBL/GenBank/DDBJ whole genome shotgun (WGS) entry which is preliminary data.</text>
</comment>
<keyword evidence="4" id="KW-1185">Reference proteome</keyword>
<dbReference type="InterPro" id="IPR018309">
    <property type="entry name" value="Tscrpt_reg_PadR_C"/>
</dbReference>
<dbReference type="PANTHER" id="PTHR43252">
    <property type="entry name" value="TRANSCRIPTIONAL REGULATOR YQJI"/>
    <property type="match status" value="1"/>
</dbReference>
<dbReference type="Proteomes" id="UP000256763">
    <property type="component" value="Unassembled WGS sequence"/>
</dbReference>
<proteinExistence type="predicted"/>
<dbReference type="Gene3D" id="6.10.140.190">
    <property type="match status" value="1"/>
</dbReference>
<dbReference type="RefSeq" id="WP_116302448.1">
    <property type="nucleotide sequence ID" value="NZ_NFZV01000011.1"/>
</dbReference>
<dbReference type="EMBL" id="NFZW01000011">
    <property type="protein sequence ID" value="RFA35682.1"/>
    <property type="molecule type" value="Genomic_DNA"/>
</dbReference>
<dbReference type="InterPro" id="IPR036390">
    <property type="entry name" value="WH_DNA-bd_sf"/>
</dbReference>
<dbReference type="OrthoDB" id="3186544at2"/>
<evidence type="ECO:0000313" key="3">
    <source>
        <dbReference type="EMBL" id="RFA35682.1"/>
    </source>
</evidence>
<dbReference type="Pfam" id="PF03551">
    <property type="entry name" value="PadR"/>
    <property type="match status" value="1"/>
</dbReference>
<protein>
    <submittedName>
        <fullName evidence="3">PadR family transcriptional regulator</fullName>
    </submittedName>
</protein>
<dbReference type="InterPro" id="IPR036388">
    <property type="entry name" value="WH-like_DNA-bd_sf"/>
</dbReference>
<reference evidence="4" key="1">
    <citation type="submission" date="2017-05" db="EMBL/GenBank/DDBJ databases">
        <authorList>
            <person name="Sharma S."/>
            <person name="Sidhu C."/>
            <person name="Pinnaka A.K."/>
        </authorList>
    </citation>
    <scope>NUCLEOTIDE SEQUENCE [LARGE SCALE GENOMIC DNA]</scope>
    <source>
        <strain evidence="4">AK93</strain>
    </source>
</reference>
<organism evidence="3 4">
    <name type="scientific">Alkalilimnicola ehrlichii</name>
    <dbReference type="NCBI Taxonomy" id="351052"/>
    <lineage>
        <taxon>Bacteria</taxon>
        <taxon>Pseudomonadati</taxon>
        <taxon>Pseudomonadota</taxon>
        <taxon>Gammaproteobacteria</taxon>
        <taxon>Chromatiales</taxon>
        <taxon>Ectothiorhodospiraceae</taxon>
        <taxon>Alkalilimnicola</taxon>
    </lineage>
</organism>
<sequence>MSIQHALLVSLLERPSTGYELANRFDRSIGYFWQATHQQIYRELARMAKKGWLRAEDAPEGGKRRRKIYHVLPAGRSALIEWVKTPELSLESTRGLLIKLRAEATLGPLGVEDELRELIEQHEARLHVYRNIERRDFSGRPLTRAQRLQYAVLRSGIVREESWLHWAREVLPLLATD</sequence>
<gene>
    <name evidence="3" type="ORF">CAL65_12155</name>
</gene>
<dbReference type="SUPFAM" id="SSF46785">
    <property type="entry name" value="Winged helix' DNA-binding domain"/>
    <property type="match status" value="1"/>
</dbReference>
<dbReference type="Pfam" id="PF10400">
    <property type="entry name" value="Vir_act_alpha_C"/>
    <property type="match status" value="1"/>
</dbReference>
<evidence type="ECO:0000259" key="1">
    <source>
        <dbReference type="Pfam" id="PF03551"/>
    </source>
</evidence>
<dbReference type="PANTHER" id="PTHR43252:SF4">
    <property type="entry name" value="TRANSCRIPTIONAL REGULATORY PROTEIN"/>
    <property type="match status" value="1"/>
</dbReference>
<feature type="domain" description="Transcription regulator PadR N-terminal" evidence="1">
    <location>
        <begin position="8"/>
        <end position="79"/>
    </location>
</feature>
<evidence type="ECO:0000313" key="4">
    <source>
        <dbReference type="Proteomes" id="UP000256763"/>
    </source>
</evidence>
<dbReference type="InterPro" id="IPR005149">
    <property type="entry name" value="Tscrpt_reg_PadR_N"/>
</dbReference>
<dbReference type="Gene3D" id="1.10.10.10">
    <property type="entry name" value="Winged helix-like DNA-binding domain superfamily/Winged helix DNA-binding domain"/>
    <property type="match status" value="1"/>
</dbReference>